<keyword evidence="1" id="KW-1133">Transmembrane helix</keyword>
<name>A0A0A9E495_ARUDO</name>
<proteinExistence type="predicted"/>
<feature type="transmembrane region" description="Helical" evidence="1">
    <location>
        <begin position="42"/>
        <end position="59"/>
    </location>
</feature>
<organism evidence="2">
    <name type="scientific">Arundo donax</name>
    <name type="common">Giant reed</name>
    <name type="synonym">Donax arundinaceus</name>
    <dbReference type="NCBI Taxonomy" id="35708"/>
    <lineage>
        <taxon>Eukaryota</taxon>
        <taxon>Viridiplantae</taxon>
        <taxon>Streptophyta</taxon>
        <taxon>Embryophyta</taxon>
        <taxon>Tracheophyta</taxon>
        <taxon>Spermatophyta</taxon>
        <taxon>Magnoliopsida</taxon>
        <taxon>Liliopsida</taxon>
        <taxon>Poales</taxon>
        <taxon>Poaceae</taxon>
        <taxon>PACMAD clade</taxon>
        <taxon>Arundinoideae</taxon>
        <taxon>Arundineae</taxon>
        <taxon>Arundo</taxon>
    </lineage>
</organism>
<keyword evidence="1" id="KW-0812">Transmembrane</keyword>
<keyword evidence="1" id="KW-0472">Membrane</keyword>
<evidence type="ECO:0000313" key="2">
    <source>
        <dbReference type="EMBL" id="JAD90807.1"/>
    </source>
</evidence>
<dbReference type="AlphaFoldDB" id="A0A0A9E495"/>
<dbReference type="EMBL" id="GBRH01207088">
    <property type="protein sequence ID" value="JAD90807.1"/>
    <property type="molecule type" value="Transcribed_RNA"/>
</dbReference>
<reference evidence="2" key="1">
    <citation type="submission" date="2014-09" db="EMBL/GenBank/DDBJ databases">
        <authorList>
            <person name="Magalhaes I.L.F."/>
            <person name="Oliveira U."/>
            <person name="Santos F.R."/>
            <person name="Vidigal T.H.D.A."/>
            <person name="Brescovit A.D."/>
            <person name="Santos A.J."/>
        </authorList>
    </citation>
    <scope>NUCLEOTIDE SEQUENCE</scope>
    <source>
        <tissue evidence="2">Shoot tissue taken approximately 20 cm above the soil surface</tissue>
    </source>
</reference>
<evidence type="ECO:0000256" key="1">
    <source>
        <dbReference type="SAM" id="Phobius"/>
    </source>
</evidence>
<accession>A0A0A9E495</accession>
<sequence>MSGLCISEGLQRRLGRRRCIRPLWLVRKMRDSVPDRGKQKNVAILGLMSMLLPWIWSTWMRKRCLNLILHQCTEHTTFTHASVLGKSFENITTTIGSCNLIWTCKFLHHNPLLSLIILSLLRWLAFLLLRTVSFELQMGFYLRVRLRQCGRQLFLRSRRS</sequence>
<protein>
    <submittedName>
        <fullName evidence="2">Uncharacterized protein</fullName>
    </submittedName>
</protein>
<reference evidence="2" key="2">
    <citation type="journal article" date="2015" name="Data Brief">
        <title>Shoot transcriptome of the giant reed, Arundo donax.</title>
        <authorList>
            <person name="Barrero R.A."/>
            <person name="Guerrero F.D."/>
            <person name="Moolhuijzen P."/>
            <person name="Goolsby J.A."/>
            <person name="Tidwell J."/>
            <person name="Bellgard S.E."/>
            <person name="Bellgard M.I."/>
        </authorList>
    </citation>
    <scope>NUCLEOTIDE SEQUENCE</scope>
    <source>
        <tissue evidence="2">Shoot tissue taken approximately 20 cm above the soil surface</tissue>
    </source>
</reference>
<feature type="transmembrane region" description="Helical" evidence="1">
    <location>
        <begin position="112"/>
        <end position="129"/>
    </location>
</feature>